<comment type="caution">
    <text evidence="2">The sequence shown here is derived from an EMBL/GenBank/DDBJ whole genome shotgun (WGS) entry which is preliminary data.</text>
</comment>
<organism evidence="2 3">
    <name type="scientific">Heliobacterium chlorum</name>
    <dbReference type="NCBI Taxonomy" id="2698"/>
    <lineage>
        <taxon>Bacteria</taxon>
        <taxon>Bacillati</taxon>
        <taxon>Bacillota</taxon>
        <taxon>Clostridia</taxon>
        <taxon>Eubacteriales</taxon>
        <taxon>Heliobacteriaceae</taxon>
        <taxon>Heliobacterium</taxon>
    </lineage>
</organism>
<reference evidence="2 3" key="1">
    <citation type="submission" date="2020-07" db="EMBL/GenBank/DDBJ databases">
        <title>Draft whole-genome sequence of Heliobacterium chlorum DSM 3682, type strain.</title>
        <authorList>
            <person name="Kyndt J.A."/>
            <person name="Meyer T.E."/>
            <person name="Imhoff J.F."/>
        </authorList>
    </citation>
    <scope>NUCLEOTIDE SEQUENCE [LARGE SCALE GENOMIC DNA]</scope>
    <source>
        <strain evidence="2 3">DSM 3682</strain>
    </source>
</reference>
<keyword evidence="3" id="KW-1185">Reference proteome</keyword>
<gene>
    <name evidence="2" type="ORF">H1S01_15070</name>
</gene>
<sequence length="437" mass="49922">MEPFLKQFIRFEMKKIAGTRFTILVLLSAMLCNLFLFALNVQEQRNYGGIVEFHGIEAIQRDRQLMGRLKGFLTDEYRQTIEVQRTAIENNPDNLELDEKGMEKKIEVLRSFGYGEEAIAKTPPIMKVKGDVYLGELNAYEFYRSHTSLLSYIPKVIEELREGNIDGIYERRINPAHPVKPELSMAEVNTLLQMYERIDNERTKNPVYYDYFYGWRNLCEEFPFITVVVLGAIIIICLSPVFSQEYSLHTDAIILTTKYGKSTLIKAKIISAFLFATLVYICFAAINLGLYAAFFGMDGANSSIQLYAWYYQSPYNLTYGELYLTLLGLGYLGLMFMTAITLFISSRGKNPFISVVLSGLLLYVPNIDLSVQSHLAYKIMSLFPVNIMRANDDFELGVLYDFFGLILTQPVAMATAAFLGLVLLIPTAYRSFQRHEA</sequence>
<feature type="transmembrane region" description="Helical" evidence="1">
    <location>
        <begin position="402"/>
        <end position="425"/>
    </location>
</feature>
<evidence type="ECO:0000256" key="1">
    <source>
        <dbReference type="SAM" id="Phobius"/>
    </source>
</evidence>
<keyword evidence="1" id="KW-1133">Transmembrane helix</keyword>
<proteinExistence type="predicted"/>
<feature type="transmembrane region" description="Helical" evidence="1">
    <location>
        <begin position="351"/>
        <end position="367"/>
    </location>
</feature>
<feature type="transmembrane region" description="Helical" evidence="1">
    <location>
        <begin position="222"/>
        <end position="242"/>
    </location>
</feature>
<dbReference type="RefSeq" id="WP_188041243.1">
    <property type="nucleotide sequence ID" value="NZ_JACVHF010000019.1"/>
</dbReference>
<evidence type="ECO:0000313" key="3">
    <source>
        <dbReference type="Proteomes" id="UP000617402"/>
    </source>
</evidence>
<keyword evidence="1" id="KW-0812">Transmembrane</keyword>
<accession>A0ABR7T614</accession>
<evidence type="ECO:0008006" key="4">
    <source>
        <dbReference type="Google" id="ProtNLM"/>
    </source>
</evidence>
<feature type="transmembrane region" description="Helical" evidence="1">
    <location>
        <begin position="322"/>
        <end position="344"/>
    </location>
</feature>
<dbReference type="Proteomes" id="UP000617402">
    <property type="component" value="Unassembled WGS sequence"/>
</dbReference>
<evidence type="ECO:0000313" key="2">
    <source>
        <dbReference type="EMBL" id="MBC9785805.1"/>
    </source>
</evidence>
<protein>
    <recommendedName>
        <fullName evidence="4">ABC transporter permease</fullName>
    </recommendedName>
</protein>
<dbReference type="EMBL" id="JACVHF010000019">
    <property type="protein sequence ID" value="MBC9785805.1"/>
    <property type="molecule type" value="Genomic_DNA"/>
</dbReference>
<name>A0ABR7T614_HELCL</name>
<feature type="transmembrane region" description="Helical" evidence="1">
    <location>
        <begin position="269"/>
        <end position="294"/>
    </location>
</feature>
<keyword evidence="1" id="KW-0472">Membrane</keyword>
<feature type="transmembrane region" description="Helical" evidence="1">
    <location>
        <begin position="21"/>
        <end position="39"/>
    </location>
</feature>